<dbReference type="GO" id="GO:0061671">
    <property type="term" value="C:Cbp3p-Cbp6 complex"/>
    <property type="evidence" value="ECO:0007669"/>
    <property type="project" value="InterPro"/>
</dbReference>
<sequence>MASTSSLRQSLRSLAQAWPTDKLRPAIQFSAAIDKASQRIFYAEPTAEGAERREIDLSEVQKRKAQQTVQSLERLLNNSASKYPLSSRTLNPPSFPKHYARMRDAIERAGRGEIAKGPSWSERFFVWR</sequence>
<gene>
    <name evidence="2" type="ORF">BCR35DRAFT_88966</name>
</gene>
<dbReference type="GO" id="GO:0043022">
    <property type="term" value="F:ribosome binding"/>
    <property type="evidence" value="ECO:0007669"/>
    <property type="project" value="InterPro"/>
</dbReference>
<proteinExistence type="predicted"/>
<evidence type="ECO:0000256" key="1">
    <source>
        <dbReference type="SAM" id="Coils"/>
    </source>
</evidence>
<dbReference type="OrthoDB" id="2107880at2759"/>
<dbReference type="Proteomes" id="UP000193467">
    <property type="component" value="Unassembled WGS sequence"/>
</dbReference>
<protein>
    <submittedName>
        <fullName evidence="2">Uncharacterized protein</fullName>
    </submittedName>
</protein>
<dbReference type="STRING" id="106004.A0A1Y2F9V4"/>
<feature type="coiled-coil region" evidence="1">
    <location>
        <begin position="55"/>
        <end position="82"/>
    </location>
</feature>
<name>A0A1Y2F9V4_9BASI</name>
<keyword evidence="1" id="KW-0175">Coiled coil</keyword>
<dbReference type="GO" id="GO:0034551">
    <property type="term" value="P:mitochondrial respiratory chain complex III assembly"/>
    <property type="evidence" value="ECO:0007669"/>
    <property type="project" value="TreeGrafter"/>
</dbReference>
<dbReference type="PANTHER" id="PTHR28250">
    <property type="entry name" value="CYTOCHROME B PRE-MRNA-PROCESSING PROTEIN 6"/>
    <property type="match status" value="1"/>
</dbReference>
<keyword evidence="3" id="KW-1185">Reference proteome</keyword>
<dbReference type="PANTHER" id="PTHR28250:SF1">
    <property type="entry name" value="CYTOCHROME B PRE-MRNA-PROCESSING PROTEIN 6"/>
    <property type="match status" value="1"/>
</dbReference>
<organism evidence="2 3">
    <name type="scientific">Leucosporidium creatinivorum</name>
    <dbReference type="NCBI Taxonomy" id="106004"/>
    <lineage>
        <taxon>Eukaryota</taxon>
        <taxon>Fungi</taxon>
        <taxon>Dikarya</taxon>
        <taxon>Basidiomycota</taxon>
        <taxon>Pucciniomycotina</taxon>
        <taxon>Microbotryomycetes</taxon>
        <taxon>Leucosporidiales</taxon>
        <taxon>Leucosporidium</taxon>
    </lineage>
</organism>
<reference evidence="2 3" key="1">
    <citation type="submission" date="2016-07" db="EMBL/GenBank/DDBJ databases">
        <title>Pervasive Adenine N6-methylation of Active Genes in Fungi.</title>
        <authorList>
            <consortium name="DOE Joint Genome Institute"/>
            <person name="Mondo S.J."/>
            <person name="Dannebaum R.O."/>
            <person name="Kuo R.C."/>
            <person name="Labutti K."/>
            <person name="Haridas S."/>
            <person name="Kuo A."/>
            <person name="Salamov A."/>
            <person name="Ahrendt S.R."/>
            <person name="Lipzen A."/>
            <person name="Sullivan W."/>
            <person name="Andreopoulos W.B."/>
            <person name="Clum A."/>
            <person name="Lindquist E."/>
            <person name="Daum C."/>
            <person name="Ramamoorthy G.K."/>
            <person name="Gryganskyi A."/>
            <person name="Culley D."/>
            <person name="Magnuson J.K."/>
            <person name="James T.Y."/>
            <person name="O'Malley M.A."/>
            <person name="Stajich J.E."/>
            <person name="Spatafora J.W."/>
            <person name="Visel A."/>
            <person name="Grigoriev I.V."/>
        </authorList>
    </citation>
    <scope>NUCLEOTIDE SEQUENCE [LARGE SCALE GENOMIC DNA]</scope>
    <source>
        <strain evidence="2 3">62-1032</strain>
    </source>
</reference>
<dbReference type="InParanoid" id="A0A1Y2F9V4"/>
<dbReference type="InterPro" id="IPR037653">
    <property type="entry name" value="Cbp6"/>
</dbReference>
<accession>A0A1Y2F9V4</accession>
<dbReference type="EMBL" id="MCGR01000024">
    <property type="protein sequence ID" value="ORY80679.1"/>
    <property type="molecule type" value="Genomic_DNA"/>
</dbReference>
<dbReference type="AlphaFoldDB" id="A0A1Y2F9V4"/>
<evidence type="ECO:0000313" key="3">
    <source>
        <dbReference type="Proteomes" id="UP000193467"/>
    </source>
</evidence>
<comment type="caution">
    <text evidence="2">The sequence shown here is derived from an EMBL/GenBank/DDBJ whole genome shotgun (WGS) entry which is preliminary data.</text>
</comment>
<evidence type="ECO:0000313" key="2">
    <source>
        <dbReference type="EMBL" id="ORY80679.1"/>
    </source>
</evidence>
<dbReference type="Pfam" id="PF20180">
    <property type="entry name" value="UQCC2_CBP6"/>
    <property type="match status" value="1"/>
</dbReference>